<dbReference type="Proteomes" id="UP000008068">
    <property type="component" value="Unassembled WGS sequence"/>
</dbReference>
<dbReference type="SUPFAM" id="SSF51045">
    <property type="entry name" value="WW domain"/>
    <property type="match status" value="1"/>
</dbReference>
<dbReference type="FunCoup" id="G0NDJ1">
    <property type="interactions" value="259"/>
</dbReference>
<feature type="domain" description="WW" evidence="2">
    <location>
        <begin position="25"/>
        <end position="53"/>
    </location>
</feature>
<dbReference type="InParanoid" id="G0NDJ1"/>
<dbReference type="InterPro" id="IPR001202">
    <property type="entry name" value="WW_dom"/>
</dbReference>
<evidence type="ECO:0000313" key="3">
    <source>
        <dbReference type="EMBL" id="EGT58414.1"/>
    </source>
</evidence>
<dbReference type="Gene3D" id="2.20.70.10">
    <property type="match status" value="1"/>
</dbReference>
<keyword evidence="4" id="KW-1185">Reference proteome</keyword>
<dbReference type="InterPro" id="IPR036020">
    <property type="entry name" value="WW_dom_sf"/>
</dbReference>
<feature type="region of interest" description="Disordered" evidence="1">
    <location>
        <begin position="76"/>
        <end position="100"/>
    </location>
</feature>
<organism evidence="4">
    <name type="scientific">Caenorhabditis brenneri</name>
    <name type="common">Nematode worm</name>
    <dbReference type="NCBI Taxonomy" id="135651"/>
    <lineage>
        <taxon>Eukaryota</taxon>
        <taxon>Metazoa</taxon>
        <taxon>Ecdysozoa</taxon>
        <taxon>Nematoda</taxon>
        <taxon>Chromadorea</taxon>
        <taxon>Rhabditida</taxon>
        <taxon>Rhabditina</taxon>
        <taxon>Rhabditomorpha</taxon>
        <taxon>Rhabditoidea</taxon>
        <taxon>Rhabditidae</taxon>
        <taxon>Peloderinae</taxon>
        <taxon>Caenorhabditis</taxon>
    </lineage>
</organism>
<gene>
    <name evidence="3" type="ORF">CAEBREN_18906</name>
</gene>
<evidence type="ECO:0000256" key="1">
    <source>
        <dbReference type="SAM" id="MobiDB-lite"/>
    </source>
</evidence>
<dbReference type="CDD" id="cd00201">
    <property type="entry name" value="WW"/>
    <property type="match status" value="1"/>
</dbReference>
<reference evidence="4" key="1">
    <citation type="submission" date="2011-07" db="EMBL/GenBank/DDBJ databases">
        <authorList>
            <consortium name="Caenorhabditis brenneri Sequencing and Analysis Consortium"/>
            <person name="Wilson R.K."/>
        </authorList>
    </citation>
    <scope>NUCLEOTIDE SEQUENCE [LARGE SCALE GENOMIC DNA]</scope>
    <source>
        <strain evidence="4">PB2801</strain>
    </source>
</reference>
<accession>G0NDJ1</accession>
<dbReference type="Pfam" id="PF00397">
    <property type="entry name" value="WW"/>
    <property type="match status" value="1"/>
</dbReference>
<dbReference type="PROSITE" id="PS50020">
    <property type="entry name" value="WW_DOMAIN_2"/>
    <property type="match status" value="1"/>
</dbReference>
<dbReference type="SMART" id="SM00456">
    <property type="entry name" value="WW"/>
    <property type="match status" value="1"/>
</dbReference>
<evidence type="ECO:0000313" key="4">
    <source>
        <dbReference type="Proteomes" id="UP000008068"/>
    </source>
</evidence>
<proteinExistence type="predicted"/>
<protein>
    <recommendedName>
        <fullName evidence="2">WW domain-containing protein</fullName>
    </recommendedName>
</protein>
<name>G0NDJ1_CAEBE</name>
<evidence type="ECO:0000259" key="2">
    <source>
        <dbReference type="PROSITE" id="PS50020"/>
    </source>
</evidence>
<dbReference type="PROSITE" id="PS01159">
    <property type="entry name" value="WW_DOMAIN_1"/>
    <property type="match status" value="1"/>
</dbReference>
<dbReference type="AlphaFoldDB" id="G0NDJ1"/>
<dbReference type="HOGENOM" id="CLU_2308535_0_0_1"/>
<sequence>MADPASVPEDPSVPEDESLATFGNWRAVASRTRGHVYYYNVRTNKSQWEKPKKWIIHDARLEEKGRIEHELQMTREKERNVKNEVKTALRSEQEKPPSDV</sequence>
<dbReference type="eggNOG" id="ENOG502TJ57">
    <property type="taxonomic scope" value="Eukaryota"/>
</dbReference>
<dbReference type="OrthoDB" id="10072039at2759"/>
<dbReference type="EMBL" id="GL379868">
    <property type="protein sequence ID" value="EGT58414.1"/>
    <property type="molecule type" value="Genomic_DNA"/>
</dbReference>